<dbReference type="GO" id="GO:0000107">
    <property type="term" value="F:imidazoleglycerol-phosphate synthase activity"/>
    <property type="evidence" value="ECO:0007669"/>
    <property type="project" value="UniProtKB-UniRule"/>
</dbReference>
<organism evidence="13 14">
    <name type="scientific">Noviherbaspirillum saxi</name>
    <dbReference type="NCBI Taxonomy" id="2320863"/>
    <lineage>
        <taxon>Bacteria</taxon>
        <taxon>Pseudomonadati</taxon>
        <taxon>Pseudomonadota</taxon>
        <taxon>Betaproteobacteria</taxon>
        <taxon>Burkholderiales</taxon>
        <taxon>Oxalobacteraceae</taxon>
        <taxon>Noviherbaspirillum</taxon>
    </lineage>
</organism>
<dbReference type="PROSITE" id="PS51273">
    <property type="entry name" value="GATASE_TYPE_1"/>
    <property type="match status" value="1"/>
</dbReference>
<evidence type="ECO:0000256" key="5">
    <source>
        <dbReference type="ARBA" id="ARBA00022962"/>
    </source>
</evidence>
<dbReference type="GO" id="GO:0016829">
    <property type="term" value="F:lyase activity"/>
    <property type="evidence" value="ECO:0007669"/>
    <property type="project" value="UniProtKB-KW"/>
</dbReference>
<dbReference type="NCBIfam" id="TIGR01855">
    <property type="entry name" value="IMP_synth_hisH"/>
    <property type="match status" value="1"/>
</dbReference>
<comment type="subunit">
    <text evidence="2 10">Heterodimer of HisH and HisF.</text>
</comment>
<feature type="domain" description="Glutamine amidotransferase" evidence="12">
    <location>
        <begin position="6"/>
        <end position="201"/>
    </location>
</feature>
<evidence type="ECO:0000256" key="6">
    <source>
        <dbReference type="ARBA" id="ARBA00023102"/>
    </source>
</evidence>
<dbReference type="CDD" id="cd01748">
    <property type="entry name" value="GATase1_IGP_Synthase"/>
    <property type="match status" value="1"/>
</dbReference>
<evidence type="ECO:0000256" key="2">
    <source>
        <dbReference type="ARBA" id="ARBA00011152"/>
    </source>
</evidence>
<dbReference type="EC" id="4.3.2.10" evidence="10"/>
<comment type="caution">
    <text evidence="13">The sequence shown here is derived from an EMBL/GenBank/DDBJ whole genome shotgun (WGS) entry which is preliminary data.</text>
</comment>
<feature type="active site" evidence="10 11">
    <location>
        <position position="187"/>
    </location>
</feature>
<evidence type="ECO:0000256" key="7">
    <source>
        <dbReference type="ARBA" id="ARBA00023239"/>
    </source>
</evidence>
<dbReference type="PANTHER" id="PTHR42701:SF1">
    <property type="entry name" value="IMIDAZOLE GLYCEROL PHOSPHATE SYNTHASE SUBUNIT HISH"/>
    <property type="match status" value="1"/>
</dbReference>
<feature type="active site" description="Nucleophile" evidence="10 11">
    <location>
        <position position="82"/>
    </location>
</feature>
<dbReference type="InterPro" id="IPR029062">
    <property type="entry name" value="Class_I_gatase-like"/>
</dbReference>
<dbReference type="OrthoDB" id="9807137at2"/>
<evidence type="ECO:0000256" key="10">
    <source>
        <dbReference type="HAMAP-Rule" id="MF_00278"/>
    </source>
</evidence>
<comment type="catalytic activity">
    <reaction evidence="9 10">
        <text>L-glutamine + H2O = L-glutamate + NH4(+)</text>
        <dbReference type="Rhea" id="RHEA:15889"/>
        <dbReference type="ChEBI" id="CHEBI:15377"/>
        <dbReference type="ChEBI" id="CHEBI:28938"/>
        <dbReference type="ChEBI" id="CHEBI:29985"/>
        <dbReference type="ChEBI" id="CHEBI:58359"/>
        <dbReference type="EC" id="3.5.1.2"/>
    </reaction>
</comment>
<dbReference type="InterPro" id="IPR010139">
    <property type="entry name" value="Imidazole-glycPsynth_HisH"/>
</dbReference>
<evidence type="ECO:0000256" key="4">
    <source>
        <dbReference type="ARBA" id="ARBA00022801"/>
    </source>
</evidence>
<dbReference type="EC" id="3.5.1.2" evidence="10"/>
<dbReference type="PIRSF" id="PIRSF000495">
    <property type="entry name" value="Amidotransf_hisH"/>
    <property type="match status" value="1"/>
</dbReference>
<dbReference type="InterPro" id="IPR017926">
    <property type="entry name" value="GATASE"/>
</dbReference>
<evidence type="ECO:0000256" key="1">
    <source>
        <dbReference type="ARBA" id="ARBA00005091"/>
    </source>
</evidence>
<dbReference type="Proteomes" id="UP000265955">
    <property type="component" value="Unassembled WGS sequence"/>
</dbReference>
<comment type="pathway">
    <text evidence="1 10">Amino-acid biosynthesis; L-histidine biosynthesis; L-histidine from 5-phospho-alpha-D-ribose 1-diphosphate: step 5/9.</text>
</comment>
<dbReference type="GO" id="GO:0000105">
    <property type="term" value="P:L-histidine biosynthetic process"/>
    <property type="evidence" value="ECO:0007669"/>
    <property type="project" value="UniProtKB-UniRule"/>
</dbReference>
<name>A0A3A3G8Z3_9BURK</name>
<dbReference type="Gene3D" id="3.40.50.880">
    <property type="match status" value="1"/>
</dbReference>
<keyword evidence="6 10" id="KW-0368">Histidine biosynthesis</keyword>
<dbReference type="AlphaFoldDB" id="A0A3A3G8Z3"/>
<sequence length="204" mass="22026">MGRICILDYGSGNTRSVFNLFSSVAEDVVISNAAADIACASHIVLPGVGAFAAAMRKIRDTLPMEVLEEAVMGAKKPFLGICVGMQVMATQGREFGECDGLGWIPGRVEQMATDGLPLPHVGWNNVTSHGSTPLTDGLGDAPDFYFVHSFAFKPECAEHAIATTEYGERFCSVVRKENLFGVQFHPEKSQRTGIRLVKNFLALS</sequence>
<dbReference type="GO" id="GO:0005737">
    <property type="term" value="C:cytoplasm"/>
    <property type="evidence" value="ECO:0007669"/>
    <property type="project" value="UniProtKB-SubCell"/>
</dbReference>
<dbReference type="Pfam" id="PF00117">
    <property type="entry name" value="GATase"/>
    <property type="match status" value="1"/>
</dbReference>
<keyword evidence="5 10" id="KW-0315">Glutamine amidotransferase</keyword>
<dbReference type="SUPFAM" id="SSF52317">
    <property type="entry name" value="Class I glutamine amidotransferase-like"/>
    <property type="match status" value="1"/>
</dbReference>
<evidence type="ECO:0000256" key="11">
    <source>
        <dbReference type="PIRSR" id="PIRSR000495-1"/>
    </source>
</evidence>
<comment type="subcellular location">
    <subcellularLocation>
        <location evidence="10">Cytoplasm</location>
    </subcellularLocation>
</comment>
<keyword evidence="4 10" id="KW-0378">Hydrolase</keyword>
<keyword evidence="3 10" id="KW-0028">Amino-acid biosynthesis</keyword>
<comment type="function">
    <text evidence="10">IGPS catalyzes the conversion of PRFAR and glutamine to IGP, AICAR and glutamate. The HisH subunit catalyzes the hydrolysis of glutamine to glutamate and ammonia as part of the synthesis of IGP and AICAR. The resulting ammonia molecule is channeled to the active site of HisF.</text>
</comment>
<dbReference type="GO" id="GO:0004359">
    <property type="term" value="F:glutaminase activity"/>
    <property type="evidence" value="ECO:0007669"/>
    <property type="project" value="UniProtKB-EC"/>
</dbReference>
<evidence type="ECO:0000256" key="8">
    <source>
        <dbReference type="ARBA" id="ARBA00047838"/>
    </source>
</evidence>
<dbReference type="PANTHER" id="PTHR42701">
    <property type="entry name" value="IMIDAZOLE GLYCEROL PHOSPHATE SYNTHASE SUBUNIT HISH"/>
    <property type="match status" value="1"/>
</dbReference>
<evidence type="ECO:0000313" key="14">
    <source>
        <dbReference type="Proteomes" id="UP000265955"/>
    </source>
</evidence>
<gene>
    <name evidence="10 13" type="primary">hisH</name>
    <name evidence="13" type="ORF">D3871_08920</name>
</gene>
<reference evidence="14" key="1">
    <citation type="submission" date="2018-09" db="EMBL/GenBank/DDBJ databases">
        <authorList>
            <person name="Zhu H."/>
        </authorList>
    </citation>
    <scope>NUCLEOTIDE SEQUENCE [LARGE SCALE GENOMIC DNA]</scope>
    <source>
        <strain evidence="14">K1R23-30</strain>
    </source>
</reference>
<dbReference type="RefSeq" id="WP_119768564.1">
    <property type="nucleotide sequence ID" value="NZ_QYUO01000001.1"/>
</dbReference>
<keyword evidence="14" id="KW-1185">Reference proteome</keyword>
<comment type="catalytic activity">
    <reaction evidence="8 10">
        <text>5-[(5-phospho-1-deoxy-D-ribulos-1-ylimino)methylamino]-1-(5-phospho-beta-D-ribosyl)imidazole-4-carboxamide + L-glutamine = D-erythro-1-(imidazol-4-yl)glycerol 3-phosphate + 5-amino-1-(5-phospho-beta-D-ribosyl)imidazole-4-carboxamide + L-glutamate + H(+)</text>
        <dbReference type="Rhea" id="RHEA:24793"/>
        <dbReference type="ChEBI" id="CHEBI:15378"/>
        <dbReference type="ChEBI" id="CHEBI:29985"/>
        <dbReference type="ChEBI" id="CHEBI:58278"/>
        <dbReference type="ChEBI" id="CHEBI:58359"/>
        <dbReference type="ChEBI" id="CHEBI:58475"/>
        <dbReference type="ChEBI" id="CHEBI:58525"/>
        <dbReference type="EC" id="4.3.2.10"/>
    </reaction>
</comment>
<dbReference type="UniPathway" id="UPA00031">
    <property type="reaction ID" value="UER00010"/>
</dbReference>
<evidence type="ECO:0000313" key="13">
    <source>
        <dbReference type="EMBL" id="RJF98615.1"/>
    </source>
</evidence>
<dbReference type="HAMAP" id="MF_00278">
    <property type="entry name" value="HisH"/>
    <property type="match status" value="1"/>
</dbReference>
<dbReference type="EMBL" id="QYUO01000001">
    <property type="protein sequence ID" value="RJF98615.1"/>
    <property type="molecule type" value="Genomic_DNA"/>
</dbReference>
<protein>
    <recommendedName>
        <fullName evidence="10">Imidazole glycerol phosphate synthase subunit HisH</fullName>
        <ecNumber evidence="10">4.3.2.10</ecNumber>
    </recommendedName>
    <alternativeName>
        <fullName evidence="10">IGP synthase glutaminase subunit</fullName>
        <ecNumber evidence="10">3.5.1.2</ecNumber>
    </alternativeName>
    <alternativeName>
        <fullName evidence="10">IGP synthase subunit HisH</fullName>
    </alternativeName>
    <alternativeName>
        <fullName evidence="10">ImGP synthase subunit HisH</fullName>
        <shortName evidence="10">IGPS subunit HisH</shortName>
    </alternativeName>
</protein>
<keyword evidence="7 10" id="KW-0456">Lyase</keyword>
<evidence type="ECO:0000259" key="12">
    <source>
        <dbReference type="Pfam" id="PF00117"/>
    </source>
</evidence>
<proteinExistence type="inferred from homology"/>
<evidence type="ECO:0000256" key="3">
    <source>
        <dbReference type="ARBA" id="ARBA00022605"/>
    </source>
</evidence>
<keyword evidence="10" id="KW-0963">Cytoplasm</keyword>
<evidence type="ECO:0000256" key="9">
    <source>
        <dbReference type="ARBA" id="ARBA00049534"/>
    </source>
</evidence>
<accession>A0A3A3G8Z3</accession>
<feature type="active site" evidence="10 11">
    <location>
        <position position="185"/>
    </location>
</feature>